<evidence type="ECO:0000313" key="2">
    <source>
        <dbReference type="EMBL" id="GFO22213.1"/>
    </source>
</evidence>
<organism evidence="2 3">
    <name type="scientific">Plakobranchus ocellatus</name>
    <dbReference type="NCBI Taxonomy" id="259542"/>
    <lineage>
        <taxon>Eukaryota</taxon>
        <taxon>Metazoa</taxon>
        <taxon>Spiralia</taxon>
        <taxon>Lophotrochozoa</taxon>
        <taxon>Mollusca</taxon>
        <taxon>Gastropoda</taxon>
        <taxon>Heterobranchia</taxon>
        <taxon>Euthyneura</taxon>
        <taxon>Panpulmonata</taxon>
        <taxon>Sacoglossa</taxon>
        <taxon>Placobranchoidea</taxon>
        <taxon>Plakobranchidae</taxon>
        <taxon>Plakobranchus</taxon>
    </lineage>
</organism>
<feature type="domain" description="TTI1 C-terminal TPR" evidence="1">
    <location>
        <begin position="315"/>
        <end position="567"/>
    </location>
</feature>
<protein>
    <submittedName>
        <fullName evidence="2">Endonuclease-reverse transcriptase</fullName>
    </submittedName>
</protein>
<sequence>MQTGVPLIGWNLELDAILNSVFVDEQSSKVWRPRKYFKHFRDELILSELLLACRQLGKFGNIHILVDHLLDVCQTSATYRLAATLIINEMVLGAACLDKVSSTAEVSVESQNAELLPGVISMLMDEYLSSENLRLLDNIAEKPESTASASAPSLSSALVIVREDKTAVTKQKALSRNQAILQMCLHMEGLAKFAKVLGPGRQEHLIRSLYPLVENLGHENLFISSTAFAALIEVAVAGGYRTLDCLLRENADYLVSSVSLRLRHFHRNRRTPQTLCVMLKYCSKELLPHVRRSVTQLLDSLDDNYTEYLVLFMPVLLELVRAIARWFPPPVSFRCPGDSPAHGKKDEFQRAGEESNDVLDSQKVLSFLVEHVKMKRLAEGDFLEEQSKDPMTLEDIEREVKARATQKEMEEEIPEEPAGEEEKEVLPHIVVVKEVFQRVRNLLSTKNGQLRVQVLDVVSQGVQCLKGAERELLPQVHQVWAGFRPLFHSQEKFIVIKAVKTLLTLSEAAGDFLRQRTMKEVIPGLASFMEKQAKISNDCHSGYLYTGNYKLQLCVLLTMGPLAKNVRPLLFHLFLLF</sequence>
<dbReference type="Pfam" id="PF24181">
    <property type="entry name" value="TPR_TTI1_C"/>
    <property type="match status" value="1"/>
</dbReference>
<keyword evidence="2" id="KW-0540">Nuclease</keyword>
<proteinExistence type="predicted"/>
<gene>
    <name evidence="2" type="ORF">PoB_004871800</name>
</gene>
<keyword evidence="2" id="KW-0255">Endonuclease</keyword>
<evidence type="ECO:0000313" key="3">
    <source>
        <dbReference type="Proteomes" id="UP000735302"/>
    </source>
</evidence>
<dbReference type="PANTHER" id="PTHR18460">
    <property type="entry name" value="TEL2 INTERACTING PROTEIN 1 TTI1 FAMILY MEMBER"/>
    <property type="match status" value="1"/>
</dbReference>
<dbReference type="EMBL" id="BLXT01005342">
    <property type="protein sequence ID" value="GFO22213.1"/>
    <property type="molecule type" value="Genomic_DNA"/>
</dbReference>
<dbReference type="AlphaFoldDB" id="A0AAV4BTU1"/>
<dbReference type="SUPFAM" id="SSF48371">
    <property type="entry name" value="ARM repeat"/>
    <property type="match status" value="1"/>
</dbReference>
<name>A0AAV4BTU1_9GAST</name>
<keyword evidence="3" id="KW-1185">Reference proteome</keyword>
<dbReference type="InterPro" id="IPR016024">
    <property type="entry name" value="ARM-type_fold"/>
</dbReference>
<comment type="caution">
    <text evidence="2">The sequence shown here is derived from an EMBL/GenBank/DDBJ whole genome shotgun (WGS) entry which is preliminary data.</text>
</comment>
<dbReference type="InterPro" id="IPR057567">
    <property type="entry name" value="TPR_TTI1_C"/>
</dbReference>
<dbReference type="PANTHER" id="PTHR18460:SF3">
    <property type="entry name" value="TELO2-INTERACTING PROTEIN 1 HOMOLOG"/>
    <property type="match status" value="1"/>
</dbReference>
<reference evidence="2 3" key="1">
    <citation type="journal article" date="2021" name="Elife">
        <title>Chloroplast acquisition without the gene transfer in kleptoplastic sea slugs, Plakobranchus ocellatus.</title>
        <authorList>
            <person name="Maeda T."/>
            <person name="Takahashi S."/>
            <person name="Yoshida T."/>
            <person name="Shimamura S."/>
            <person name="Takaki Y."/>
            <person name="Nagai Y."/>
            <person name="Toyoda A."/>
            <person name="Suzuki Y."/>
            <person name="Arimoto A."/>
            <person name="Ishii H."/>
            <person name="Satoh N."/>
            <person name="Nishiyama T."/>
            <person name="Hasebe M."/>
            <person name="Maruyama T."/>
            <person name="Minagawa J."/>
            <person name="Obokata J."/>
            <person name="Shigenobu S."/>
        </authorList>
    </citation>
    <scope>NUCLEOTIDE SEQUENCE [LARGE SCALE GENOMIC DNA]</scope>
</reference>
<dbReference type="InterPro" id="IPR052587">
    <property type="entry name" value="TELO2-interacting_protein_1"/>
</dbReference>
<dbReference type="Pfam" id="PF21547">
    <property type="entry name" value="TTI1"/>
    <property type="match status" value="1"/>
</dbReference>
<accession>A0AAV4BTU1</accession>
<dbReference type="Pfam" id="PF24176">
    <property type="entry name" value="TPR_TTI1_2nd"/>
    <property type="match status" value="1"/>
</dbReference>
<dbReference type="InterPro" id="IPR049362">
    <property type="entry name" value="TTI1_rpt"/>
</dbReference>
<dbReference type="Proteomes" id="UP000735302">
    <property type="component" value="Unassembled WGS sequence"/>
</dbReference>
<dbReference type="GO" id="GO:0005737">
    <property type="term" value="C:cytoplasm"/>
    <property type="evidence" value="ECO:0007669"/>
    <property type="project" value="TreeGrafter"/>
</dbReference>
<evidence type="ECO:0000259" key="1">
    <source>
        <dbReference type="Pfam" id="PF24181"/>
    </source>
</evidence>
<dbReference type="GO" id="GO:0004519">
    <property type="term" value="F:endonuclease activity"/>
    <property type="evidence" value="ECO:0007669"/>
    <property type="project" value="UniProtKB-KW"/>
</dbReference>
<keyword evidence="2" id="KW-0378">Hydrolase</keyword>